<evidence type="ECO:0000256" key="3">
    <source>
        <dbReference type="ARBA" id="ARBA00023194"/>
    </source>
</evidence>
<protein>
    <recommendedName>
        <fullName evidence="4">Carrier domain-containing protein</fullName>
    </recommendedName>
</protein>
<dbReference type="eggNOG" id="COG1020">
    <property type="taxonomic scope" value="Bacteria"/>
</dbReference>
<reference evidence="5 6" key="1">
    <citation type="submission" date="2016-04" db="EMBL/GenBank/DDBJ databases">
        <title>Complete genome sequence of Bacillus oceanisediminis strain 2691.</title>
        <authorList>
            <person name="Jeong H."/>
            <person name="Kim H.J."/>
            <person name="Lee D.-W."/>
        </authorList>
    </citation>
    <scope>NUCLEOTIDE SEQUENCE [LARGE SCALE GENOMIC DNA]</scope>
    <source>
        <strain evidence="5 6">2691</strain>
    </source>
</reference>
<dbReference type="Pfam" id="PF00668">
    <property type="entry name" value="Condensation"/>
    <property type="match status" value="2"/>
</dbReference>
<dbReference type="Gene3D" id="3.40.50.12780">
    <property type="entry name" value="N-terminal domain of ligase-like"/>
    <property type="match status" value="1"/>
</dbReference>
<dbReference type="InterPro" id="IPR009081">
    <property type="entry name" value="PP-bd_ACP"/>
</dbReference>
<dbReference type="InterPro" id="IPR001242">
    <property type="entry name" value="Condensation_dom"/>
</dbReference>
<dbReference type="CDD" id="cd05930">
    <property type="entry name" value="A_NRPS"/>
    <property type="match status" value="1"/>
</dbReference>
<dbReference type="Gene3D" id="3.30.559.10">
    <property type="entry name" value="Chloramphenicol acetyltransferase-like domain"/>
    <property type="match status" value="2"/>
</dbReference>
<dbReference type="PANTHER" id="PTHR45398:SF1">
    <property type="entry name" value="ENZYME, PUTATIVE (JCVI)-RELATED"/>
    <property type="match status" value="1"/>
</dbReference>
<dbReference type="Proteomes" id="UP000077856">
    <property type="component" value="Chromosome"/>
</dbReference>
<dbReference type="GO" id="GO:0017000">
    <property type="term" value="P:antibiotic biosynthetic process"/>
    <property type="evidence" value="ECO:0007669"/>
    <property type="project" value="UniProtKB-KW"/>
</dbReference>
<evidence type="ECO:0000313" key="6">
    <source>
        <dbReference type="Proteomes" id="UP000077856"/>
    </source>
</evidence>
<dbReference type="PANTHER" id="PTHR45398">
    <property type="match status" value="1"/>
</dbReference>
<sequence length="1518" mass="172740">MTITAGKSYSLSPNQENLWRSHYLSSEQNHLNMFTSWLLPADADISALKLSFQSVLDRYASLRTIYEMVDGIPVMKIMENQTLDFQQKNLSHLSLEEFNKSLSEEAHTPFDLKKCTMKVRILENCIFQKVLLINIHHIAIDGISMMVIMKEFGRFYDLYSQGKEPEEREVDLKYFEFSANKEGQAYPSTESLEYWKKRLQGGKGIHPVNLPAKNSDHHSFKGDCLFFSIDEKLANALKETAKMNDSSLYIILLSAFQVLLHRYSQQKHIWVGTPFFNRTRKTLKSVGFYANTLYIDGAFTEGLTFSELLKQISEKFEGSKEHKEITYSSLMRLMQDNGLAEEQGRANVMFNFPNMRSVTKNNLGPAFLGIGGAKGKFGSLEFEVYPLKRNITQFEIEFDGIEFNGGITFRLLFDPEKYDGNLMKRFTGHFIQLLRGIAKNPYAVLEEYPLLLESEKKHQLNSLNHPQLLKNTNQPNLILEIEKQARLNPDSPAVTMGGDTLTYRELSEKSSKLAGGLKKLGICQEERIGLAVSQSVEAIVGIIGILKAGGVYIPLDLKYPRERLEYMIMDAGISKIITDGIMDLSVPNINFLLLGDLFHTAEEPLMELNPKQLAYIIYTSGSTGRPKGVMVSHENIYYSTKSREQVYKLNKACRFLLLSSISFDSSMVGIFWTLTVGGEIILTDLNNQLDVPELLGKIQKEKVTHMLSVPSFVQLMLNQAGTAQLRSLECVIVAGEPFPKSLHTSQKEKFPNIDLYNEYGPTEASVWSSYYRLGETCNHPAVPIGYPPAHARIYILDKHLNMVPQGTEGEIYICGRGITRGYNNRPSQTADKFIPNPFGLGERLYQTGDLARYNEDGSIHFLGRIDGQVKVNGFRIEVGEIEAAIEEQVDVDKAVVLLKKENNLSRIAAFIVAPLGISLSKLKRKLAARLPHYMVPSQFIVMDELPLTQNGKVDKKKLLKIKISAKEEREDILLPETQEERVLSNVVTELLGEEISMNDSFFEIGGDSIFAIQISSKLLEKGWTLKPKDIFEKKTIVNMARAMKKVKQKSINAVDHGTVPLTPIQQWFFAQGFLYQNHWNQALRLEVQKDIEYGLLQDAFDYLMKVHPSLKLRFFQQNGSWVQKYKDDKSSFQILYKKMDMSADIESEVSRFAKELQASLNITEGPLLIAAYIDCDGKRENELIIIAHHLIVDMISWQVLLQDLDLLLEQKLKGDRLALPPENFTYSEWSRYLRELDEDELKKENQWLVTRSFKADESVLANVDKGTEGSKKQAEGWLEKDLTLSLLKEVPKYFETKANEVIFAAVASSLKTFTGDKNLVIDLEGHGRDPFTSDMDLSRTVGWFTSVYPVFLEGSLLKAQDNVLLKHAKNSLRRFPNGGITYGVARWLKEMEGPQLSNSLFSYNYLGKVDQTFFRSKHFSFHSYLSESVKNPSEKRVYLLEFEPYIFNEQLCVRIHYSPSFSEEDIGRLCTDILTNIRELIRFCTVTEEIGLVASDFPEANLDQGALDKFLLSLKQSN</sequence>
<dbReference type="PROSITE" id="PS00455">
    <property type="entry name" value="AMP_BINDING"/>
    <property type="match status" value="1"/>
</dbReference>
<dbReference type="InterPro" id="IPR010060">
    <property type="entry name" value="NRPS_synth"/>
</dbReference>
<gene>
    <name evidence="5" type="ORF">A361_04060</name>
</gene>
<comment type="cofactor">
    <cofactor evidence="1">
        <name>pantetheine 4'-phosphate</name>
        <dbReference type="ChEBI" id="CHEBI:47942"/>
    </cofactor>
</comment>
<dbReference type="SUPFAM" id="SSF52777">
    <property type="entry name" value="CoA-dependent acyltransferases"/>
    <property type="match status" value="4"/>
</dbReference>
<dbReference type="InterPro" id="IPR023213">
    <property type="entry name" value="CAT-like_dom_sf"/>
</dbReference>
<dbReference type="NCBIfam" id="TIGR01720">
    <property type="entry name" value="NRPS-para261"/>
    <property type="match status" value="1"/>
</dbReference>
<dbReference type="GO" id="GO:0008610">
    <property type="term" value="P:lipid biosynthetic process"/>
    <property type="evidence" value="ECO:0007669"/>
    <property type="project" value="UniProtKB-ARBA"/>
</dbReference>
<dbReference type="FunFam" id="3.40.50.12780:FF:000012">
    <property type="entry name" value="Non-ribosomal peptide synthetase"/>
    <property type="match status" value="1"/>
</dbReference>
<dbReference type="STRING" id="1196031.A361_04060"/>
<dbReference type="InterPro" id="IPR045851">
    <property type="entry name" value="AMP-bd_C_sf"/>
</dbReference>
<dbReference type="FunFam" id="3.40.50.980:FF:000001">
    <property type="entry name" value="Non-ribosomal peptide synthetase"/>
    <property type="match status" value="1"/>
</dbReference>
<dbReference type="Pfam" id="PF00550">
    <property type="entry name" value="PP-binding"/>
    <property type="match status" value="1"/>
</dbReference>
<dbReference type="Gene3D" id="3.30.559.30">
    <property type="entry name" value="Nonribosomal peptide synthetase, condensation domain"/>
    <property type="match status" value="2"/>
</dbReference>
<organism evidence="5 6">
    <name type="scientific">Cytobacillus oceanisediminis 2691</name>
    <dbReference type="NCBI Taxonomy" id="1196031"/>
    <lineage>
        <taxon>Bacteria</taxon>
        <taxon>Bacillati</taxon>
        <taxon>Bacillota</taxon>
        <taxon>Bacilli</taxon>
        <taxon>Bacillales</taxon>
        <taxon>Bacillaceae</taxon>
        <taxon>Cytobacillus</taxon>
    </lineage>
</organism>
<dbReference type="InterPro" id="IPR000873">
    <property type="entry name" value="AMP-dep_synth/lig_dom"/>
</dbReference>
<name>A0A160M7R0_9BACI</name>
<proteinExistence type="inferred from homology"/>
<keyword evidence="3" id="KW-0045">Antibiotic biosynthesis</keyword>
<feature type="domain" description="Carrier" evidence="4">
    <location>
        <begin position="974"/>
        <end position="1047"/>
    </location>
</feature>
<dbReference type="InterPro" id="IPR010071">
    <property type="entry name" value="AA_adenyl_dom"/>
</dbReference>
<evidence type="ECO:0000256" key="1">
    <source>
        <dbReference type="ARBA" id="ARBA00001957"/>
    </source>
</evidence>
<dbReference type="InterPro" id="IPR020845">
    <property type="entry name" value="AMP-binding_CS"/>
</dbReference>
<dbReference type="Gene3D" id="1.10.1200.10">
    <property type="entry name" value="ACP-like"/>
    <property type="match status" value="1"/>
</dbReference>
<dbReference type="SUPFAM" id="SSF47336">
    <property type="entry name" value="ACP-like"/>
    <property type="match status" value="1"/>
</dbReference>
<evidence type="ECO:0000313" key="5">
    <source>
        <dbReference type="EMBL" id="AND38324.1"/>
    </source>
</evidence>
<dbReference type="InterPro" id="IPR036736">
    <property type="entry name" value="ACP-like_sf"/>
</dbReference>
<dbReference type="EMBL" id="CP015506">
    <property type="protein sequence ID" value="AND38324.1"/>
    <property type="molecule type" value="Genomic_DNA"/>
</dbReference>
<dbReference type="SUPFAM" id="SSF56801">
    <property type="entry name" value="Acetyl-CoA synthetase-like"/>
    <property type="match status" value="1"/>
</dbReference>
<evidence type="ECO:0000256" key="2">
    <source>
        <dbReference type="ARBA" id="ARBA00006432"/>
    </source>
</evidence>
<accession>A0A160M7R0</accession>
<dbReference type="Pfam" id="PF13193">
    <property type="entry name" value="AMP-binding_C"/>
    <property type="match status" value="1"/>
</dbReference>
<dbReference type="GO" id="GO:0003824">
    <property type="term" value="F:catalytic activity"/>
    <property type="evidence" value="ECO:0007669"/>
    <property type="project" value="InterPro"/>
</dbReference>
<dbReference type="NCBIfam" id="TIGR01733">
    <property type="entry name" value="AA-adenyl-dom"/>
    <property type="match status" value="1"/>
</dbReference>
<dbReference type="InterPro" id="IPR042099">
    <property type="entry name" value="ANL_N_sf"/>
</dbReference>
<comment type="similarity">
    <text evidence="2">Belongs to the ATP-dependent AMP-binding enzyme family.</text>
</comment>
<dbReference type="KEGG" id="bon:A361_04060"/>
<evidence type="ECO:0000259" key="4">
    <source>
        <dbReference type="PROSITE" id="PS50075"/>
    </source>
</evidence>
<dbReference type="Pfam" id="PF00501">
    <property type="entry name" value="AMP-binding"/>
    <property type="match status" value="1"/>
</dbReference>
<dbReference type="PROSITE" id="PS50075">
    <property type="entry name" value="CARRIER"/>
    <property type="match status" value="1"/>
</dbReference>
<dbReference type="RefSeq" id="WP_019379472.1">
    <property type="nucleotide sequence ID" value="NZ_CP015506.1"/>
</dbReference>
<dbReference type="Gene3D" id="3.30.300.30">
    <property type="match status" value="1"/>
</dbReference>
<dbReference type="InterPro" id="IPR025110">
    <property type="entry name" value="AMP-bd_C"/>
</dbReference>